<dbReference type="Pfam" id="PF05636">
    <property type="entry name" value="HIGH_NTase1"/>
    <property type="match status" value="1"/>
</dbReference>
<dbReference type="PATRIC" id="fig|701521.8.peg.1065"/>
<dbReference type="PANTHER" id="PTHR37825">
    <property type="entry name" value="TRNA(MET) CYTIDINE ACETATE LIGASE"/>
    <property type="match status" value="1"/>
</dbReference>
<evidence type="ECO:0000256" key="2">
    <source>
        <dbReference type="ARBA" id="ARBA00022694"/>
    </source>
</evidence>
<dbReference type="GO" id="GO:0000049">
    <property type="term" value="F:tRNA binding"/>
    <property type="evidence" value="ECO:0007669"/>
    <property type="project" value="UniProtKB-KW"/>
</dbReference>
<dbReference type="GO" id="GO:0016879">
    <property type="term" value="F:ligase activity, forming carbon-nitrogen bonds"/>
    <property type="evidence" value="ECO:0007669"/>
    <property type="project" value="UniProtKB-UniRule"/>
</dbReference>
<keyword evidence="3" id="KW-0547">Nucleotide-binding</keyword>
<protein>
    <recommendedName>
        <fullName evidence="3">tRNA(Met) cytidine acetate ligase</fullName>
        <ecNumber evidence="3">6.3.4.-</ecNumber>
    </recommendedName>
</protein>
<accession>G8PDQ0</accession>
<dbReference type="GO" id="GO:0005524">
    <property type="term" value="F:ATP binding"/>
    <property type="evidence" value="ECO:0007669"/>
    <property type="project" value="UniProtKB-KW"/>
</dbReference>
<dbReference type="InterPro" id="IPR014729">
    <property type="entry name" value="Rossmann-like_a/b/a_fold"/>
</dbReference>
<keyword evidence="3" id="KW-0694">RNA-binding</keyword>
<evidence type="ECO:0000256" key="1">
    <source>
        <dbReference type="ARBA" id="ARBA00022598"/>
    </source>
</evidence>
<name>G8PDQ0_PEDCP</name>
<dbReference type="PANTHER" id="PTHR37825:SF1">
    <property type="entry name" value="TRNA(MET) CYTIDINE ACETATE LIGASE"/>
    <property type="match status" value="1"/>
</dbReference>
<proteinExistence type="inferred from homology"/>
<dbReference type="EMBL" id="CP003137">
    <property type="protein sequence ID" value="AEV95385.1"/>
    <property type="molecule type" value="Genomic_DNA"/>
</dbReference>
<keyword evidence="1 3" id="KW-0436">Ligase</keyword>
<comment type="caution">
    <text evidence="3">Lacks conserved residue(s) required for the propagation of feature annotation.</text>
</comment>
<comment type="catalytic activity">
    <reaction evidence="3">
        <text>cytidine(34) in elongator tRNA(Met) + acetate + ATP = N(4)-acetylcytidine(34) in elongator tRNA(Met) + AMP + diphosphate</text>
        <dbReference type="Rhea" id="RHEA:58144"/>
        <dbReference type="Rhea" id="RHEA-COMP:10693"/>
        <dbReference type="Rhea" id="RHEA-COMP:10694"/>
        <dbReference type="ChEBI" id="CHEBI:30089"/>
        <dbReference type="ChEBI" id="CHEBI:30616"/>
        <dbReference type="ChEBI" id="CHEBI:33019"/>
        <dbReference type="ChEBI" id="CHEBI:74900"/>
        <dbReference type="ChEBI" id="CHEBI:82748"/>
        <dbReference type="ChEBI" id="CHEBI:456215"/>
    </reaction>
</comment>
<dbReference type="eggNOG" id="COG1323">
    <property type="taxonomic scope" value="Bacteria"/>
</dbReference>
<dbReference type="AlphaFoldDB" id="G8PDQ0"/>
<gene>
    <name evidence="3" type="primary">tmcAL</name>
    <name evidence="4" type="ordered locus">PECL_1123</name>
</gene>
<dbReference type="EC" id="6.3.4.-" evidence="3"/>
<dbReference type="HAMAP" id="MF_01539">
    <property type="entry name" value="TmcAL"/>
    <property type="match status" value="1"/>
</dbReference>
<dbReference type="RefSeq" id="WP_014215581.1">
    <property type="nucleotide sequence ID" value="NC_016605.1"/>
</dbReference>
<feature type="binding site" evidence="3">
    <location>
        <position position="168"/>
    </location>
    <ligand>
        <name>ATP</name>
        <dbReference type="ChEBI" id="CHEBI:30616"/>
    </ligand>
</feature>
<keyword evidence="3" id="KW-0820">tRNA-binding</keyword>
<dbReference type="Gene3D" id="3.40.50.620">
    <property type="entry name" value="HUPs"/>
    <property type="match status" value="1"/>
</dbReference>
<evidence type="ECO:0000313" key="5">
    <source>
        <dbReference type="Proteomes" id="UP000005444"/>
    </source>
</evidence>
<comment type="similarity">
    <text evidence="3">Belongs to the TmcAL family.</text>
</comment>
<organism evidence="4 5">
    <name type="scientific">Pediococcus claussenii (strain ATCC BAA-344 / DSM 14800 / JCM 18046 / KCTC 3811 / LMG 21948 / P06)</name>
    <dbReference type="NCBI Taxonomy" id="701521"/>
    <lineage>
        <taxon>Bacteria</taxon>
        <taxon>Bacillati</taxon>
        <taxon>Bacillota</taxon>
        <taxon>Bacilli</taxon>
        <taxon>Lactobacillales</taxon>
        <taxon>Lactobacillaceae</taxon>
        <taxon>Pediococcus</taxon>
    </lineage>
</organism>
<evidence type="ECO:0000313" key="4">
    <source>
        <dbReference type="EMBL" id="AEV95385.1"/>
    </source>
</evidence>
<keyword evidence="3" id="KW-0963">Cytoplasm</keyword>
<dbReference type="SUPFAM" id="SSF52374">
    <property type="entry name" value="Nucleotidylyl transferase"/>
    <property type="match status" value="1"/>
</dbReference>
<dbReference type="InterPro" id="IPR008513">
    <property type="entry name" value="tRNA(Met)_cyd_acetate_ligase"/>
</dbReference>
<keyword evidence="5" id="KW-1185">Reference proteome</keyword>
<dbReference type="STRING" id="701521.PECL_1123"/>
<feature type="binding site" evidence="3">
    <location>
        <position position="101"/>
    </location>
    <ligand>
        <name>ATP</name>
        <dbReference type="ChEBI" id="CHEBI:30616"/>
    </ligand>
</feature>
<reference evidence="4 5" key="1">
    <citation type="journal article" date="2012" name="J. Bacteriol.">
        <title>Complete Genome Sequence of the Beer Spoilage Organism Pediococcus claussenii ATCC BAA-344T.</title>
        <authorList>
            <person name="Pittet V."/>
            <person name="Abegunde T."/>
            <person name="Marfleet T."/>
            <person name="Haakensen M."/>
            <person name="Morrow K."/>
            <person name="Jayaprakash T."/>
            <person name="Schroeder K."/>
            <person name="Trost B."/>
            <person name="Byrns S."/>
            <person name="Bergsveinson J."/>
            <person name="Kusalik A."/>
            <person name="Ziola B."/>
        </authorList>
    </citation>
    <scope>NUCLEOTIDE SEQUENCE [LARGE SCALE GENOMIC DNA]</scope>
    <source>
        <strain evidence="4 5">ATCC BAA-344</strain>
    </source>
</reference>
<feature type="binding site" evidence="3">
    <location>
        <begin position="7"/>
        <end position="20"/>
    </location>
    <ligand>
        <name>ATP</name>
        <dbReference type="ChEBI" id="CHEBI:30616"/>
    </ligand>
</feature>
<keyword evidence="2 3" id="KW-0819">tRNA processing</keyword>
<feature type="binding site" evidence="3">
    <location>
        <position position="143"/>
    </location>
    <ligand>
        <name>ATP</name>
        <dbReference type="ChEBI" id="CHEBI:30616"/>
    </ligand>
</feature>
<sequence length="364" mass="41652">MESFGVIAEFNPFHFGHRYLLEEGKKLNSNGVCIAIMSGNFLQRGEPAIVNKWKRARMALKQGADLVVEIPVEESVQSANNFARAGVRIANLFQIKSLVFGSEHPNLDFQKMAGKIDDQHDRFQSYEKNFAQQLFGDSKVASNDILGINYAYWNLKLDSHLKLMPVQRVGADFNDKVIKNKEFSSATAIRNELIKHGTSSTALLTSLPRESLAELTNSQLVSWPDFFPMLKYRVISCDVAELARILNIKEGFQNRIRSQIKQSNSYEELMDHLKTRRYSVTTIQRMLTAILLNIPSTVNLDSKPRILGMNQLGRKYLSKINNSDKILNRISQKDFNNDYFYSDRADRIYQLIAPNDFMEKIILV</sequence>
<dbReference type="GO" id="GO:0006400">
    <property type="term" value="P:tRNA modification"/>
    <property type="evidence" value="ECO:0007669"/>
    <property type="project" value="UniProtKB-UniRule"/>
</dbReference>
<dbReference type="HOGENOM" id="CLU_038915_0_2_9"/>
<dbReference type="GO" id="GO:0005737">
    <property type="term" value="C:cytoplasm"/>
    <property type="evidence" value="ECO:0007669"/>
    <property type="project" value="UniProtKB-SubCell"/>
</dbReference>
<keyword evidence="3" id="KW-0067">ATP-binding</keyword>
<evidence type="ECO:0000256" key="3">
    <source>
        <dbReference type="HAMAP-Rule" id="MF_01539"/>
    </source>
</evidence>
<dbReference type="KEGG" id="pce:PECL_1123"/>
<dbReference type="Proteomes" id="UP000005444">
    <property type="component" value="Chromosome"/>
</dbReference>
<comment type="subcellular location">
    <subcellularLocation>
        <location evidence="3">Cytoplasm</location>
    </subcellularLocation>
</comment>
<comment type="function">
    <text evidence="3">Catalyzes the formation of N(4)-acetylcytidine (ac(4)C) at the wobble position of elongator tRNA(Met), using acetate and ATP as substrates. First activates an acetate ion to form acetyladenylate (Ac-AMP) and then transfers the acetyl group to tRNA to form ac(4)C34.</text>
</comment>